<dbReference type="Gene3D" id="3.40.630.190">
    <property type="entry name" value="LCP protein"/>
    <property type="match status" value="1"/>
</dbReference>
<feature type="domain" description="Cell envelope-related transcriptional attenuator" evidence="4">
    <location>
        <begin position="119"/>
        <end position="263"/>
    </location>
</feature>
<dbReference type="InterPro" id="IPR004474">
    <property type="entry name" value="LytR_CpsA_psr"/>
</dbReference>
<evidence type="ECO:0000313" key="5">
    <source>
        <dbReference type="EMBL" id="UYG18149.1"/>
    </source>
</evidence>
<dbReference type="InterPro" id="IPR050922">
    <property type="entry name" value="LytR/CpsA/Psr_CW_biosynth"/>
</dbReference>
<dbReference type="Proteomes" id="UP001164305">
    <property type="component" value="Chromosome"/>
</dbReference>
<evidence type="ECO:0000313" key="6">
    <source>
        <dbReference type="Proteomes" id="UP001164305"/>
    </source>
</evidence>
<dbReference type="PANTHER" id="PTHR33392">
    <property type="entry name" value="POLYISOPRENYL-TEICHOIC ACID--PEPTIDOGLYCAN TEICHOIC ACID TRANSFERASE TAGU"/>
    <property type="match status" value="1"/>
</dbReference>
<evidence type="ECO:0000256" key="2">
    <source>
        <dbReference type="SAM" id="MobiDB-lite"/>
    </source>
</evidence>
<dbReference type="EMBL" id="CP107020">
    <property type="protein sequence ID" value="UYG18149.1"/>
    <property type="molecule type" value="Genomic_DNA"/>
</dbReference>
<dbReference type="NCBIfam" id="TIGR00350">
    <property type="entry name" value="lytR_cpsA_psr"/>
    <property type="match status" value="1"/>
</dbReference>
<sequence length="361" mass="38697">MRRSERDALDDAADGASGAASDDMLDDFEENPEDARRDRRRGRRRILIVLGSVGVLVLVAALVAGGYLFSLQRSFYTKSVQVGLPSSSQTEGAGQNYLLLGSDRRDPDSAEGQEVKGQRSDVVMLVHVSADKKSVYVTSFPRDLYIDIPGHGKGRINSALAYGGVPLTVTTVENYVGVRIDHVALIDFDGVEGLVDSLGGVDVRVDQSFETRSGSYSFTQGVQHMDGAEALAFVRERKNLPDGDFGRNRHQRALVAALADKVISADTLSDPIKIKGLVDTIAPYMTIDSALTPSAIVGLAAELRDVRNSDIFYLEVPHGDPTTTSGGASVVGTDEAAMDAFRAAIRDDDMHAYYSAHAGGS</sequence>
<name>A0ABY6G4L3_9MICO</name>
<keyword evidence="3" id="KW-0472">Membrane</keyword>
<protein>
    <submittedName>
        <fullName evidence="5">LCP family protein</fullName>
    </submittedName>
</protein>
<accession>A0ABY6G4L3</accession>
<evidence type="ECO:0000259" key="4">
    <source>
        <dbReference type="Pfam" id="PF03816"/>
    </source>
</evidence>
<gene>
    <name evidence="5" type="ORF">BRM3_07045</name>
</gene>
<dbReference type="Pfam" id="PF03816">
    <property type="entry name" value="LytR_cpsA_psr"/>
    <property type="match status" value="1"/>
</dbReference>
<keyword evidence="3" id="KW-1133">Transmembrane helix</keyword>
<keyword evidence="6" id="KW-1185">Reference proteome</keyword>
<evidence type="ECO:0000256" key="1">
    <source>
        <dbReference type="ARBA" id="ARBA00006068"/>
    </source>
</evidence>
<organism evidence="5 6">
    <name type="scientific">Brachybacterium huguangmaarense</name>
    <dbReference type="NCBI Taxonomy" id="1652028"/>
    <lineage>
        <taxon>Bacteria</taxon>
        <taxon>Bacillati</taxon>
        <taxon>Actinomycetota</taxon>
        <taxon>Actinomycetes</taxon>
        <taxon>Micrococcales</taxon>
        <taxon>Dermabacteraceae</taxon>
        <taxon>Brachybacterium</taxon>
    </lineage>
</organism>
<reference evidence="5" key="1">
    <citation type="submission" date="2022-10" db="EMBL/GenBank/DDBJ databases">
        <title>Whole-Genome Sequencing of Brachybacterium huguangmaarense BRM-3, Isolated from Betula schmidtii.</title>
        <authorList>
            <person name="Haam D."/>
        </authorList>
    </citation>
    <scope>NUCLEOTIDE SEQUENCE</scope>
    <source>
        <strain evidence="5">BRM-3</strain>
    </source>
</reference>
<feature type="compositionally biased region" description="Acidic residues" evidence="2">
    <location>
        <begin position="23"/>
        <end position="32"/>
    </location>
</feature>
<feature type="transmembrane region" description="Helical" evidence="3">
    <location>
        <begin position="46"/>
        <end position="69"/>
    </location>
</feature>
<feature type="region of interest" description="Disordered" evidence="2">
    <location>
        <begin position="1"/>
        <end position="37"/>
    </location>
</feature>
<evidence type="ECO:0000256" key="3">
    <source>
        <dbReference type="SAM" id="Phobius"/>
    </source>
</evidence>
<comment type="similarity">
    <text evidence="1">Belongs to the LytR/CpsA/Psr (LCP) family.</text>
</comment>
<proteinExistence type="inferred from homology"/>
<keyword evidence="3" id="KW-0812">Transmembrane</keyword>
<dbReference type="RefSeq" id="WP_263595342.1">
    <property type="nucleotide sequence ID" value="NZ_CP107020.1"/>
</dbReference>
<dbReference type="PANTHER" id="PTHR33392:SF6">
    <property type="entry name" value="POLYISOPRENYL-TEICHOIC ACID--PEPTIDOGLYCAN TEICHOIC ACID TRANSFERASE TAGU"/>
    <property type="match status" value="1"/>
</dbReference>